<dbReference type="UniPathway" id="UPA00143"/>
<evidence type="ECO:0000256" key="4">
    <source>
        <dbReference type="ARBA" id="ARBA00022786"/>
    </source>
</evidence>
<reference evidence="7" key="2">
    <citation type="submission" date="2018-05" db="EMBL/GenBank/DDBJ databases">
        <title>OgluRS3 (Oryza glumaepatula Reference Sequence Version 3).</title>
        <authorList>
            <person name="Zhang J."/>
            <person name="Kudrna D."/>
            <person name="Lee S."/>
            <person name="Talag J."/>
            <person name="Welchert J."/>
            <person name="Wing R.A."/>
        </authorList>
    </citation>
    <scope>NUCLEOTIDE SEQUENCE [LARGE SCALE GENOMIC DNA]</scope>
</reference>
<accession>A0A0E0BSC2</accession>
<evidence type="ECO:0000256" key="5">
    <source>
        <dbReference type="RuleBase" id="RU369093"/>
    </source>
</evidence>
<dbReference type="InterPro" id="IPR016024">
    <property type="entry name" value="ARM-type_fold"/>
</dbReference>
<dbReference type="STRING" id="40148.A0A0E0BSC2"/>
<evidence type="ECO:0000313" key="7">
    <source>
        <dbReference type="EnsemblPlants" id="OGLUM12G12440.1"/>
    </source>
</evidence>
<dbReference type="PROSITE" id="PS51698">
    <property type="entry name" value="U_BOX"/>
    <property type="match status" value="1"/>
</dbReference>
<dbReference type="HOGENOM" id="CLU_006348_1_3_1"/>
<dbReference type="SMART" id="SM00504">
    <property type="entry name" value="Ubox"/>
    <property type="match status" value="1"/>
</dbReference>
<evidence type="ECO:0000256" key="3">
    <source>
        <dbReference type="ARBA" id="ARBA00022679"/>
    </source>
</evidence>
<dbReference type="EC" id="2.3.2.27" evidence="5"/>
<feature type="domain" description="U-box" evidence="6">
    <location>
        <begin position="33"/>
        <end position="107"/>
    </location>
</feature>
<evidence type="ECO:0000256" key="2">
    <source>
        <dbReference type="ARBA" id="ARBA00004906"/>
    </source>
</evidence>
<dbReference type="GO" id="GO:0016567">
    <property type="term" value="P:protein ubiquitination"/>
    <property type="evidence" value="ECO:0007669"/>
    <property type="project" value="UniProtKB-UniRule"/>
</dbReference>
<comment type="function">
    <text evidence="5">Functions as an E3 ubiquitin ligase.</text>
</comment>
<keyword evidence="4 5" id="KW-0833">Ubl conjugation pathway</keyword>
<dbReference type="InterPro" id="IPR003613">
    <property type="entry name" value="Ubox_domain"/>
</dbReference>
<evidence type="ECO:0000256" key="1">
    <source>
        <dbReference type="ARBA" id="ARBA00000900"/>
    </source>
</evidence>
<dbReference type="Gramene" id="OGLUM12G12440.1">
    <property type="protein sequence ID" value="OGLUM12G12440.1"/>
    <property type="gene ID" value="OGLUM12G12440"/>
</dbReference>
<dbReference type="PANTHER" id="PTHR22849:SF161">
    <property type="entry name" value="U-BOX DOMAIN-CONTAINING PROTEIN"/>
    <property type="match status" value="1"/>
</dbReference>
<dbReference type="Gene3D" id="3.30.40.10">
    <property type="entry name" value="Zinc/RING finger domain, C3HC4 (zinc finger)"/>
    <property type="match status" value="1"/>
</dbReference>
<keyword evidence="3 5" id="KW-0808">Transferase</keyword>
<dbReference type="Pfam" id="PF25598">
    <property type="entry name" value="ARM_PUB"/>
    <property type="match status" value="1"/>
</dbReference>
<name>A0A0E0BSC2_9ORYZ</name>
<evidence type="ECO:0000313" key="8">
    <source>
        <dbReference type="Proteomes" id="UP000026961"/>
    </source>
</evidence>
<dbReference type="Pfam" id="PF04564">
    <property type="entry name" value="U-box"/>
    <property type="match status" value="1"/>
</dbReference>
<protein>
    <recommendedName>
        <fullName evidence="5 6">U-box domain-containing protein</fullName>
        <ecNumber evidence="5">2.3.2.27</ecNumber>
    </recommendedName>
    <alternativeName>
        <fullName evidence="5">RING-type E3 ubiquitin transferase PUB</fullName>
    </alternativeName>
</protein>
<dbReference type="FunFam" id="3.30.40.10:FF:000442">
    <property type="entry name" value="RING-type E3 ubiquitin transferase"/>
    <property type="match status" value="1"/>
</dbReference>
<dbReference type="InterPro" id="IPR058678">
    <property type="entry name" value="ARM_PUB"/>
</dbReference>
<dbReference type="InterPro" id="IPR045185">
    <property type="entry name" value="PUB22/23/24-like"/>
</dbReference>
<organism evidence="7">
    <name type="scientific">Oryza glumipatula</name>
    <dbReference type="NCBI Taxonomy" id="40148"/>
    <lineage>
        <taxon>Eukaryota</taxon>
        <taxon>Viridiplantae</taxon>
        <taxon>Streptophyta</taxon>
        <taxon>Embryophyta</taxon>
        <taxon>Tracheophyta</taxon>
        <taxon>Spermatophyta</taxon>
        <taxon>Magnoliopsida</taxon>
        <taxon>Liliopsida</taxon>
        <taxon>Poales</taxon>
        <taxon>Poaceae</taxon>
        <taxon>BOP clade</taxon>
        <taxon>Oryzoideae</taxon>
        <taxon>Oryzeae</taxon>
        <taxon>Oryzinae</taxon>
        <taxon>Oryza</taxon>
    </lineage>
</organism>
<sequence>MALLARRARKAVMAKAPAPLLQKRGGGAAAELAIPAHFRCPISLDLMRDPVTAPTGITYDREGIEAWLDTGRAVCPVTHAPLRHEDLVPNHAIRRVIQDWCVANRSRGVERIPTPKIPVTPVQASELLFDVAESAARRGAAGRAAGAVARVRALARDSERNRRCFVDSERNRRCFVSVGTGRVLAAAFESLAAAGEAGVLEDVLAALVCMMPLDEEAARVLASSSSMGSLVAIAKHGSLAGRLNAVLAIKEAVSRDVAFVDLADDKVDEVVDALVVIIKAPICPQATKAAMVATYHLASSDERVAARVASTGLVPTLIEALVDADKSVSEKALAVLDAMLASKEGRASARGHALAMPALVKKMFRVSDVATELAVSAMWRLGCKASSGDEEAAATGCLVEALRVGAFQKLLLLLQVGCRDATKEKATELLKMLNKHKGLGECVDAVDFRGLNRLS</sequence>
<dbReference type="InterPro" id="IPR011989">
    <property type="entry name" value="ARM-like"/>
</dbReference>
<dbReference type="InterPro" id="IPR045210">
    <property type="entry name" value="RING-Ubox_PUB"/>
</dbReference>
<comment type="catalytic activity">
    <reaction evidence="1 5">
        <text>S-ubiquitinyl-[E2 ubiquitin-conjugating enzyme]-L-cysteine + [acceptor protein]-L-lysine = [E2 ubiquitin-conjugating enzyme]-L-cysteine + N(6)-ubiquitinyl-[acceptor protein]-L-lysine.</text>
        <dbReference type="EC" id="2.3.2.27"/>
    </reaction>
</comment>
<dbReference type="EnsemblPlants" id="OGLUM12G12440.1">
    <property type="protein sequence ID" value="OGLUM12G12440.1"/>
    <property type="gene ID" value="OGLUM12G12440"/>
</dbReference>
<dbReference type="InterPro" id="IPR013083">
    <property type="entry name" value="Znf_RING/FYVE/PHD"/>
</dbReference>
<comment type="pathway">
    <text evidence="2 5">Protein modification; protein ubiquitination.</text>
</comment>
<dbReference type="Gene3D" id="1.25.10.10">
    <property type="entry name" value="Leucine-rich Repeat Variant"/>
    <property type="match status" value="1"/>
</dbReference>
<dbReference type="AlphaFoldDB" id="A0A0E0BSC2"/>
<reference evidence="7" key="1">
    <citation type="submission" date="2015-04" db="UniProtKB">
        <authorList>
            <consortium name="EnsemblPlants"/>
        </authorList>
    </citation>
    <scope>IDENTIFICATION</scope>
</reference>
<dbReference type="CDD" id="cd16664">
    <property type="entry name" value="RING-Ubox_PUB"/>
    <property type="match status" value="1"/>
</dbReference>
<keyword evidence="8" id="KW-1185">Reference proteome</keyword>
<dbReference type="SUPFAM" id="SSF57850">
    <property type="entry name" value="RING/U-box"/>
    <property type="match status" value="1"/>
</dbReference>
<dbReference type="eggNOG" id="ENOG502QS2D">
    <property type="taxonomic scope" value="Eukaryota"/>
</dbReference>
<dbReference type="PANTHER" id="PTHR22849">
    <property type="entry name" value="WDSAM1 PROTEIN"/>
    <property type="match status" value="1"/>
</dbReference>
<proteinExistence type="predicted"/>
<dbReference type="GO" id="GO:0061630">
    <property type="term" value="F:ubiquitin protein ligase activity"/>
    <property type="evidence" value="ECO:0007669"/>
    <property type="project" value="UniProtKB-UniRule"/>
</dbReference>
<dbReference type="SUPFAM" id="SSF48371">
    <property type="entry name" value="ARM repeat"/>
    <property type="match status" value="1"/>
</dbReference>
<dbReference type="Proteomes" id="UP000026961">
    <property type="component" value="Chromosome 12"/>
</dbReference>
<evidence type="ECO:0000259" key="6">
    <source>
        <dbReference type="PROSITE" id="PS51698"/>
    </source>
</evidence>